<protein>
    <submittedName>
        <fullName evidence="5">Cerato-platanin-domain-containing protein</fullName>
    </submittedName>
</protein>
<keyword evidence="4" id="KW-0812">Transmembrane</keyword>
<comment type="caution">
    <text evidence="5">The sequence shown here is derived from an EMBL/GenBank/DDBJ whole genome shotgun (WGS) entry which is preliminary data.</text>
</comment>
<proteinExistence type="inferred from homology"/>
<evidence type="ECO:0000256" key="1">
    <source>
        <dbReference type="ARBA" id="ARBA00004613"/>
    </source>
</evidence>
<dbReference type="Proteomes" id="UP000717696">
    <property type="component" value="Unassembled WGS sequence"/>
</dbReference>
<feature type="transmembrane region" description="Helical" evidence="4">
    <location>
        <begin position="72"/>
        <end position="96"/>
    </location>
</feature>
<dbReference type="InterPro" id="IPR010829">
    <property type="entry name" value="Cerato-platanin"/>
</dbReference>
<comment type="subcellular location">
    <subcellularLocation>
        <location evidence="1">Secreted</location>
    </subcellularLocation>
</comment>
<reference evidence="5" key="1">
    <citation type="journal article" date="2021" name="Nat. Commun.">
        <title>Genetic determinants of endophytism in the Arabidopsis root mycobiome.</title>
        <authorList>
            <person name="Mesny F."/>
            <person name="Miyauchi S."/>
            <person name="Thiergart T."/>
            <person name="Pickel B."/>
            <person name="Atanasova L."/>
            <person name="Karlsson M."/>
            <person name="Huettel B."/>
            <person name="Barry K.W."/>
            <person name="Haridas S."/>
            <person name="Chen C."/>
            <person name="Bauer D."/>
            <person name="Andreopoulos W."/>
            <person name="Pangilinan J."/>
            <person name="LaButti K."/>
            <person name="Riley R."/>
            <person name="Lipzen A."/>
            <person name="Clum A."/>
            <person name="Drula E."/>
            <person name="Henrissat B."/>
            <person name="Kohler A."/>
            <person name="Grigoriev I.V."/>
            <person name="Martin F.M."/>
            <person name="Hacquard S."/>
        </authorList>
    </citation>
    <scope>NUCLEOTIDE SEQUENCE</scope>
    <source>
        <strain evidence="5">MPI-CAGE-AT-0021</strain>
    </source>
</reference>
<gene>
    <name evidence="5" type="ORF">B0J13DRAFT_551394</name>
</gene>
<dbReference type="CDD" id="cd22778">
    <property type="entry name" value="DPBB_CEPL-like"/>
    <property type="match status" value="1"/>
</dbReference>
<evidence type="ECO:0000313" key="6">
    <source>
        <dbReference type="Proteomes" id="UP000717696"/>
    </source>
</evidence>
<dbReference type="Pfam" id="PF07249">
    <property type="entry name" value="Cerato-platanin"/>
    <property type="match status" value="1"/>
</dbReference>
<keyword evidence="3" id="KW-0964">Secreted</keyword>
<keyword evidence="4" id="KW-1133">Transmembrane helix</keyword>
<dbReference type="Gene3D" id="2.40.40.10">
    <property type="entry name" value="RlpA-like domain"/>
    <property type="match status" value="1"/>
</dbReference>
<dbReference type="OrthoDB" id="4898945at2759"/>
<sequence>MPLGPSRSPRSIHIHCSPPCSAAFRSCAPTLSFHLDPSTIGNSSAAGFHCLSIPSSNFSSSLFNTCRAKMRCFSLFSIAVLLVPALAVSVTFNAIYDDIKRPLTEVACWDNKTGLIPGYDWENQGNVPPRILAMDAITGPTSTACVTCWILEYGDRARPFLAIDGTDSGFVLSLEGMNSLTNGKAKKLGHIVANATQVDMLNCGIYDPPDEDL</sequence>
<accession>A0A9P9F0N0</accession>
<dbReference type="AlphaFoldDB" id="A0A9P9F0N0"/>
<evidence type="ECO:0000256" key="4">
    <source>
        <dbReference type="SAM" id="Phobius"/>
    </source>
</evidence>
<name>A0A9P9F0N0_9HYPO</name>
<dbReference type="InterPro" id="IPR036908">
    <property type="entry name" value="RlpA-like_sf"/>
</dbReference>
<organism evidence="5 6">
    <name type="scientific">Dactylonectria estremocensis</name>
    <dbReference type="NCBI Taxonomy" id="1079267"/>
    <lineage>
        <taxon>Eukaryota</taxon>
        <taxon>Fungi</taxon>
        <taxon>Dikarya</taxon>
        <taxon>Ascomycota</taxon>
        <taxon>Pezizomycotina</taxon>
        <taxon>Sordariomycetes</taxon>
        <taxon>Hypocreomycetidae</taxon>
        <taxon>Hypocreales</taxon>
        <taxon>Nectriaceae</taxon>
        <taxon>Dactylonectria</taxon>
    </lineage>
</organism>
<keyword evidence="6" id="KW-1185">Reference proteome</keyword>
<keyword evidence="4" id="KW-0472">Membrane</keyword>
<evidence type="ECO:0000313" key="5">
    <source>
        <dbReference type="EMBL" id="KAH7149394.1"/>
    </source>
</evidence>
<evidence type="ECO:0000256" key="2">
    <source>
        <dbReference type="ARBA" id="ARBA00010421"/>
    </source>
</evidence>
<comment type="similarity">
    <text evidence="2">Belongs to the cerato-platanin family.</text>
</comment>
<dbReference type="EMBL" id="JAGMUU010000007">
    <property type="protein sequence ID" value="KAH7149394.1"/>
    <property type="molecule type" value="Genomic_DNA"/>
</dbReference>
<dbReference type="GO" id="GO:0005576">
    <property type="term" value="C:extracellular region"/>
    <property type="evidence" value="ECO:0007669"/>
    <property type="project" value="UniProtKB-SubCell"/>
</dbReference>
<evidence type="ECO:0000256" key="3">
    <source>
        <dbReference type="ARBA" id="ARBA00022525"/>
    </source>
</evidence>